<dbReference type="Pfam" id="PF02518">
    <property type="entry name" value="HATPase_c"/>
    <property type="match status" value="1"/>
</dbReference>
<dbReference type="AlphaFoldDB" id="A0A1S2LU84"/>
<comment type="caution">
    <text evidence="9">The sequence shown here is derived from an EMBL/GenBank/DDBJ whole genome shotgun (WGS) entry which is preliminary data.</text>
</comment>
<dbReference type="GO" id="GO:0000160">
    <property type="term" value="P:phosphorelay signal transduction system"/>
    <property type="evidence" value="ECO:0007669"/>
    <property type="project" value="UniProtKB-KW"/>
</dbReference>
<evidence type="ECO:0000256" key="1">
    <source>
        <dbReference type="ARBA" id="ARBA00000085"/>
    </source>
</evidence>
<dbReference type="InterPro" id="IPR005467">
    <property type="entry name" value="His_kinase_dom"/>
</dbReference>
<protein>
    <recommendedName>
        <fullName evidence="2">histidine kinase</fullName>
        <ecNumber evidence="2">2.7.13.3</ecNumber>
    </recommendedName>
</protein>
<dbReference type="PRINTS" id="PR00344">
    <property type="entry name" value="BCTRLSENSOR"/>
</dbReference>
<gene>
    <name evidence="9" type="ORF">BKP37_06995</name>
</gene>
<evidence type="ECO:0000256" key="4">
    <source>
        <dbReference type="ARBA" id="ARBA00022741"/>
    </source>
</evidence>
<organism evidence="9 10">
    <name type="scientific">Anaerobacillus alkalilacustris</name>
    <dbReference type="NCBI Taxonomy" id="393763"/>
    <lineage>
        <taxon>Bacteria</taxon>
        <taxon>Bacillati</taxon>
        <taxon>Bacillota</taxon>
        <taxon>Bacilli</taxon>
        <taxon>Bacillales</taxon>
        <taxon>Bacillaceae</taxon>
        <taxon>Anaerobacillus</taxon>
    </lineage>
</organism>
<dbReference type="InterPro" id="IPR050980">
    <property type="entry name" value="2C_sensor_his_kinase"/>
</dbReference>
<evidence type="ECO:0000256" key="7">
    <source>
        <dbReference type="ARBA" id="ARBA00023012"/>
    </source>
</evidence>
<dbReference type="PROSITE" id="PS50109">
    <property type="entry name" value="HIS_KIN"/>
    <property type="match status" value="1"/>
</dbReference>
<name>A0A1S2LU84_9BACI</name>
<feature type="domain" description="Histidine kinase" evidence="8">
    <location>
        <begin position="482"/>
        <end position="698"/>
    </location>
</feature>
<evidence type="ECO:0000256" key="3">
    <source>
        <dbReference type="ARBA" id="ARBA00022679"/>
    </source>
</evidence>
<dbReference type="CDD" id="cd00075">
    <property type="entry name" value="HATPase"/>
    <property type="match status" value="1"/>
</dbReference>
<dbReference type="Proteomes" id="UP000179524">
    <property type="component" value="Unassembled WGS sequence"/>
</dbReference>
<dbReference type="SMART" id="SM00387">
    <property type="entry name" value="HATPase_c"/>
    <property type="match status" value="1"/>
</dbReference>
<proteinExistence type="predicted"/>
<evidence type="ECO:0000313" key="10">
    <source>
        <dbReference type="Proteomes" id="UP000179524"/>
    </source>
</evidence>
<keyword evidence="3" id="KW-0808">Transferase</keyword>
<keyword evidence="10" id="KW-1185">Reference proteome</keyword>
<evidence type="ECO:0000313" key="9">
    <source>
        <dbReference type="EMBL" id="OIJ14925.1"/>
    </source>
</evidence>
<dbReference type="PANTHER" id="PTHR44936">
    <property type="entry name" value="SENSOR PROTEIN CREC"/>
    <property type="match status" value="1"/>
</dbReference>
<dbReference type="Pfam" id="PF13589">
    <property type="entry name" value="HATPase_c_3"/>
    <property type="match status" value="1"/>
</dbReference>
<keyword evidence="4" id="KW-0547">Nucleotide-binding</keyword>
<reference evidence="9 10" key="1">
    <citation type="submission" date="2016-10" db="EMBL/GenBank/DDBJ databases">
        <title>Draft genome sequences of four alkaliphilic bacteria belonging to the Anaerobacillus genus.</title>
        <authorList>
            <person name="Bassil N.M."/>
            <person name="Lloyd J.R."/>
        </authorList>
    </citation>
    <scope>NUCLEOTIDE SEQUENCE [LARGE SCALE GENOMIC DNA]</scope>
    <source>
        <strain evidence="9 10">DSM 18345</strain>
    </source>
</reference>
<dbReference type="InterPro" id="IPR004358">
    <property type="entry name" value="Sig_transdc_His_kin-like_C"/>
</dbReference>
<evidence type="ECO:0000259" key="8">
    <source>
        <dbReference type="PROSITE" id="PS50109"/>
    </source>
</evidence>
<sequence length="708" mass="81721">MAQFRPMARIISHLGERLISSTKVALLELVKNSYDAKSEFVEITIDQYKKKIVIYDEGHGMDEETIENHWLVVGTNNRLHNKGDLQNDEDEIPLGEKGLGRFSTMKLGNYLLLETTTRNSIEKWNLEVDWSNFGYKSNYYLDEVENKLYGTDKDKEGSYTRIEISDIKEFVGEEWNKKKVEDFISDTAAKYINPFSELPRKFVIKVWFIDRFNNRSFIKLGQSENDLLNQAHHEIKGKYIPGQLSYQFIVRRNGEVVDQGQDNIVLDSKMGDKEPLGEGYVGEFKFHFYIFNRRRLKEINGYESIRVIREILDRYTGGPMIFRDGFRIFPYGDPGDDWLELNKEKYRKGKASIIGEQTTGFIALNSNKSPYLVDQTNREGLVKNKSYDNFNLIVKSIFNKLLDIVERNEPKETSHDITATAKNSANTIEKAIMKISQSKEINEKDIQLITRESKLIHKGIKELNRREKALLETSSVGMTSMQIAHEIHNFMQKILSNLNNLKRELPIDFRSNIEILELNIKSLKTMVSQIDEQASTLRRAKSKVNLVKEIEQIVHTSKSLINNYNNFPIDIKITSDVNHLDIKVNKGLLIQLFDNLLINSLYWINSLGTSDETEKGLIEIKIQQDGNVIFYDNGPGISVLDAESIFEPFFSRKKDGKGLGLFICREIAAYHKIKLNLLDLKNSRERLYCFKLDFSEVVIGGNTDDSSK</sequence>
<dbReference type="EMBL" id="MLQR01000015">
    <property type="protein sequence ID" value="OIJ14925.1"/>
    <property type="molecule type" value="Genomic_DNA"/>
</dbReference>
<dbReference type="PANTHER" id="PTHR44936:SF10">
    <property type="entry name" value="SENSOR PROTEIN RSTB"/>
    <property type="match status" value="1"/>
</dbReference>
<dbReference type="GO" id="GO:0005524">
    <property type="term" value="F:ATP binding"/>
    <property type="evidence" value="ECO:0007669"/>
    <property type="project" value="UniProtKB-KW"/>
</dbReference>
<evidence type="ECO:0000256" key="5">
    <source>
        <dbReference type="ARBA" id="ARBA00022777"/>
    </source>
</evidence>
<dbReference type="EC" id="2.7.13.3" evidence="2"/>
<dbReference type="InterPro" id="IPR036890">
    <property type="entry name" value="HATPase_C_sf"/>
</dbReference>
<keyword evidence="5" id="KW-0418">Kinase</keyword>
<comment type="catalytic activity">
    <reaction evidence="1">
        <text>ATP + protein L-histidine = ADP + protein N-phospho-L-histidine.</text>
        <dbReference type="EC" id="2.7.13.3"/>
    </reaction>
</comment>
<dbReference type="Gene3D" id="3.30.565.10">
    <property type="entry name" value="Histidine kinase-like ATPase, C-terminal domain"/>
    <property type="match status" value="2"/>
</dbReference>
<keyword evidence="6" id="KW-0067">ATP-binding</keyword>
<dbReference type="SUPFAM" id="SSF55874">
    <property type="entry name" value="ATPase domain of HSP90 chaperone/DNA topoisomerase II/histidine kinase"/>
    <property type="match status" value="2"/>
</dbReference>
<evidence type="ECO:0000256" key="6">
    <source>
        <dbReference type="ARBA" id="ARBA00022840"/>
    </source>
</evidence>
<evidence type="ECO:0000256" key="2">
    <source>
        <dbReference type="ARBA" id="ARBA00012438"/>
    </source>
</evidence>
<keyword evidence="7" id="KW-0902">Two-component regulatory system</keyword>
<dbReference type="GO" id="GO:0004673">
    <property type="term" value="F:protein histidine kinase activity"/>
    <property type="evidence" value="ECO:0007669"/>
    <property type="project" value="UniProtKB-EC"/>
</dbReference>
<dbReference type="RefSeq" id="WP_071308893.1">
    <property type="nucleotide sequence ID" value="NZ_MLQR01000015.1"/>
</dbReference>
<accession>A0A1S2LU84</accession>
<dbReference type="InterPro" id="IPR003594">
    <property type="entry name" value="HATPase_dom"/>
</dbReference>